<dbReference type="PANTHER" id="PTHR23507">
    <property type="entry name" value="ZGC:174356"/>
    <property type="match status" value="1"/>
</dbReference>
<keyword evidence="2 5" id="KW-0812">Transmembrane</keyword>
<dbReference type="GO" id="GO:0016020">
    <property type="term" value="C:membrane"/>
    <property type="evidence" value="ECO:0007669"/>
    <property type="project" value="UniProtKB-SubCell"/>
</dbReference>
<sequence>MVANFVVSILSVSAEISAVAHVQGYLSMSIIALSCAIAAFLYAMFGLKETYVFKAQLSTDELHSPHQSQTYFGKCKKFLYEMFEVVCEKREGWTRLCLNLSILFIFTDFLAEDYGIFALFVKRQPFNWSDALFSKFLLLRKILATLSMIIIPFVFSKFHLIGSDSYIIMLGLIALFVMSLILAFAKTTQIIFLSSGLAFLSGALSPGYRTLIPKMIPQHQTARVFSFITLAFVVGQIISVTIFNNVYEATLDTWPGFFFPSCFLIHKLMLPLWQKQVKQFSSNDDGDHRRLLDNVDGDGFDDINT</sequence>
<accession>A0A914PCK1</accession>
<feature type="transmembrane region" description="Helical" evidence="5">
    <location>
        <begin position="253"/>
        <end position="273"/>
    </location>
</feature>
<evidence type="ECO:0000256" key="3">
    <source>
        <dbReference type="ARBA" id="ARBA00022989"/>
    </source>
</evidence>
<keyword evidence="3 5" id="KW-1133">Transmembrane helix</keyword>
<dbReference type="AlphaFoldDB" id="A0A914PCK1"/>
<evidence type="ECO:0000313" key="7">
    <source>
        <dbReference type="WBParaSite" id="PDA_v2.g15329.t1"/>
    </source>
</evidence>
<evidence type="ECO:0000256" key="2">
    <source>
        <dbReference type="ARBA" id="ARBA00022692"/>
    </source>
</evidence>
<feature type="transmembrane region" description="Helical" evidence="5">
    <location>
        <begin position="96"/>
        <end position="117"/>
    </location>
</feature>
<name>A0A914PCK1_9BILA</name>
<dbReference type="InterPro" id="IPR036259">
    <property type="entry name" value="MFS_trans_sf"/>
</dbReference>
<organism evidence="6 7">
    <name type="scientific">Panagrolaimus davidi</name>
    <dbReference type="NCBI Taxonomy" id="227884"/>
    <lineage>
        <taxon>Eukaryota</taxon>
        <taxon>Metazoa</taxon>
        <taxon>Ecdysozoa</taxon>
        <taxon>Nematoda</taxon>
        <taxon>Chromadorea</taxon>
        <taxon>Rhabditida</taxon>
        <taxon>Tylenchina</taxon>
        <taxon>Panagrolaimomorpha</taxon>
        <taxon>Panagrolaimoidea</taxon>
        <taxon>Panagrolaimidae</taxon>
        <taxon>Panagrolaimus</taxon>
    </lineage>
</organism>
<reference evidence="7" key="1">
    <citation type="submission" date="2022-11" db="UniProtKB">
        <authorList>
            <consortium name="WormBaseParasite"/>
        </authorList>
    </citation>
    <scope>IDENTIFICATION</scope>
</reference>
<protein>
    <submittedName>
        <fullName evidence="7">Uncharacterized protein</fullName>
    </submittedName>
</protein>
<keyword evidence="4 5" id="KW-0472">Membrane</keyword>
<proteinExistence type="predicted"/>
<dbReference type="PANTHER" id="PTHR23507:SF6">
    <property type="entry name" value="PROTON-COUPLED FOLATE TRANSPORTER"/>
    <property type="match status" value="1"/>
</dbReference>
<dbReference type="WBParaSite" id="PDA_v2.g15329.t1">
    <property type="protein sequence ID" value="PDA_v2.g15329.t1"/>
    <property type="gene ID" value="PDA_v2.g15329"/>
</dbReference>
<evidence type="ECO:0000313" key="6">
    <source>
        <dbReference type="Proteomes" id="UP000887578"/>
    </source>
</evidence>
<evidence type="ECO:0000256" key="4">
    <source>
        <dbReference type="ARBA" id="ARBA00023136"/>
    </source>
</evidence>
<evidence type="ECO:0000256" key="5">
    <source>
        <dbReference type="SAM" id="Phobius"/>
    </source>
</evidence>
<keyword evidence="6" id="KW-1185">Reference proteome</keyword>
<evidence type="ECO:0000256" key="1">
    <source>
        <dbReference type="ARBA" id="ARBA00004141"/>
    </source>
</evidence>
<dbReference type="GO" id="GO:0022857">
    <property type="term" value="F:transmembrane transporter activity"/>
    <property type="evidence" value="ECO:0007669"/>
    <property type="project" value="TreeGrafter"/>
</dbReference>
<dbReference type="Proteomes" id="UP000887578">
    <property type="component" value="Unplaced"/>
</dbReference>
<dbReference type="SUPFAM" id="SSF103473">
    <property type="entry name" value="MFS general substrate transporter"/>
    <property type="match status" value="1"/>
</dbReference>
<feature type="transmembrane region" description="Helical" evidence="5">
    <location>
        <begin position="167"/>
        <end position="185"/>
    </location>
</feature>
<feature type="transmembrane region" description="Helical" evidence="5">
    <location>
        <begin position="191"/>
        <end position="212"/>
    </location>
</feature>
<comment type="subcellular location">
    <subcellularLocation>
        <location evidence="1">Membrane</location>
        <topology evidence="1">Multi-pass membrane protein</topology>
    </subcellularLocation>
</comment>
<feature type="transmembrane region" description="Helical" evidence="5">
    <location>
        <begin position="24"/>
        <end position="45"/>
    </location>
</feature>
<dbReference type="Gene3D" id="1.20.1250.20">
    <property type="entry name" value="MFS general substrate transporter like domains"/>
    <property type="match status" value="1"/>
</dbReference>
<feature type="transmembrane region" description="Helical" evidence="5">
    <location>
        <begin position="137"/>
        <end position="155"/>
    </location>
</feature>
<feature type="transmembrane region" description="Helical" evidence="5">
    <location>
        <begin position="224"/>
        <end position="247"/>
    </location>
</feature>